<dbReference type="EMBL" id="JAERQM010000002">
    <property type="protein sequence ID" value="MBU8543704.1"/>
    <property type="molecule type" value="Genomic_DNA"/>
</dbReference>
<evidence type="ECO:0000256" key="3">
    <source>
        <dbReference type="PROSITE-ProRule" id="PRU00473"/>
    </source>
</evidence>
<feature type="domain" description="OmpA-like" evidence="6">
    <location>
        <begin position="228"/>
        <end position="347"/>
    </location>
</feature>
<dbReference type="Pfam" id="PF00691">
    <property type="entry name" value="OmpA"/>
    <property type="match status" value="1"/>
</dbReference>
<keyword evidence="2 3" id="KW-0472">Membrane</keyword>
<dbReference type="InterPro" id="IPR050330">
    <property type="entry name" value="Bact_OuterMem_StrucFunc"/>
</dbReference>
<evidence type="ECO:0000313" key="7">
    <source>
        <dbReference type="EMBL" id="MBU8543704.1"/>
    </source>
</evidence>
<keyword evidence="5" id="KW-0812">Transmembrane</keyword>
<comment type="subcellular location">
    <subcellularLocation>
        <location evidence="1">Membrane</location>
    </subcellularLocation>
</comment>
<reference evidence="7 8" key="1">
    <citation type="submission" date="2021-01" db="EMBL/GenBank/DDBJ databases">
        <title>Roseomonas sp. nov, a bacterium isolated from an oil production mixture in Yumen Oilfield.</title>
        <authorList>
            <person name="Wu D."/>
        </authorList>
    </citation>
    <scope>NUCLEOTIDE SEQUENCE [LARGE SCALE GENOMIC DNA]</scope>
    <source>
        <strain evidence="7 8">ROY-5-3</strain>
    </source>
</reference>
<evidence type="ECO:0000256" key="1">
    <source>
        <dbReference type="ARBA" id="ARBA00004370"/>
    </source>
</evidence>
<dbReference type="CDD" id="cd07185">
    <property type="entry name" value="OmpA_C-like"/>
    <property type="match status" value="1"/>
</dbReference>
<comment type="caution">
    <text evidence="7">The sequence shown here is derived from an EMBL/GenBank/DDBJ whole genome shotgun (WGS) entry which is preliminary data.</text>
</comment>
<evidence type="ECO:0000256" key="5">
    <source>
        <dbReference type="SAM" id="Phobius"/>
    </source>
</evidence>
<evidence type="ECO:0000256" key="4">
    <source>
        <dbReference type="SAM" id="MobiDB-lite"/>
    </source>
</evidence>
<dbReference type="PROSITE" id="PS51123">
    <property type="entry name" value="OMPA_2"/>
    <property type="match status" value="1"/>
</dbReference>
<dbReference type="RefSeq" id="WP_216874290.1">
    <property type="nucleotide sequence ID" value="NZ_JAERQM010000002.1"/>
</dbReference>
<evidence type="ECO:0000313" key="8">
    <source>
        <dbReference type="Proteomes" id="UP000689967"/>
    </source>
</evidence>
<gene>
    <name evidence="7" type="ORF">JJQ90_08300</name>
</gene>
<dbReference type="InterPro" id="IPR025713">
    <property type="entry name" value="MotB-like_N_dom"/>
</dbReference>
<evidence type="ECO:0000256" key="2">
    <source>
        <dbReference type="ARBA" id="ARBA00023136"/>
    </source>
</evidence>
<keyword evidence="8" id="KW-1185">Reference proteome</keyword>
<feature type="region of interest" description="Disordered" evidence="4">
    <location>
        <begin position="115"/>
        <end position="157"/>
    </location>
</feature>
<protein>
    <submittedName>
        <fullName evidence="7">OmpA family protein</fullName>
    </submittedName>
</protein>
<proteinExistence type="predicted"/>
<evidence type="ECO:0000259" key="6">
    <source>
        <dbReference type="PROSITE" id="PS51123"/>
    </source>
</evidence>
<dbReference type="PANTHER" id="PTHR30329">
    <property type="entry name" value="STATOR ELEMENT OF FLAGELLAR MOTOR COMPLEX"/>
    <property type="match status" value="1"/>
</dbReference>
<sequence>MAKGGKNGATIVIKRIEEGGGGHHGGAWKVAYADFVTAMMAFFLLMWLLNATTEEQRRGIADYFAPTNVLGQSTTGSGQPFGGRTPNESAQLTQNAGAIRLQHGPLPVLEDVEVEEDVPTVARPIPMRDAPEGEDEEAEERRSQQARADAPPGDMDPVEQARIAQLQEEGREAEARALSDAALRAEHERRERAEFERTAEELRNAVAEDPLLAELAQQMRVEQVPEGLRIQLLDADQQPMFALGGAAPNDRARQLLARVTQAVARLPNSIAIAGHTDATPFRGGGDRSNWDLSAERANVTRRLLTEAGLAESRIRSVTGHAARDLLLPETPNAAGNRRVSITLLRDPPPGAATAPATTPPAAAPARPASVTPPAQRAAAPTPSTPRSLVR</sequence>
<dbReference type="PANTHER" id="PTHR30329:SF21">
    <property type="entry name" value="LIPOPROTEIN YIAD-RELATED"/>
    <property type="match status" value="1"/>
</dbReference>
<dbReference type="Proteomes" id="UP000689967">
    <property type="component" value="Unassembled WGS sequence"/>
</dbReference>
<dbReference type="Pfam" id="PF13677">
    <property type="entry name" value="MotB_plug"/>
    <property type="match status" value="1"/>
</dbReference>
<name>A0ABS6H5G6_9PROT</name>
<dbReference type="InterPro" id="IPR006665">
    <property type="entry name" value="OmpA-like"/>
</dbReference>
<feature type="region of interest" description="Disordered" evidence="4">
    <location>
        <begin position="343"/>
        <end position="390"/>
    </location>
</feature>
<keyword evidence="5" id="KW-1133">Transmembrane helix</keyword>
<organism evidence="7 8">
    <name type="scientific">Falsiroseomonas oleicola</name>
    <dbReference type="NCBI Taxonomy" id="2801474"/>
    <lineage>
        <taxon>Bacteria</taxon>
        <taxon>Pseudomonadati</taxon>
        <taxon>Pseudomonadota</taxon>
        <taxon>Alphaproteobacteria</taxon>
        <taxon>Acetobacterales</taxon>
        <taxon>Roseomonadaceae</taxon>
        <taxon>Falsiroseomonas</taxon>
    </lineage>
</organism>
<accession>A0ABS6H5G6</accession>
<feature type="compositionally biased region" description="Low complexity" evidence="4">
    <location>
        <begin position="363"/>
        <end position="390"/>
    </location>
</feature>
<feature type="transmembrane region" description="Helical" evidence="5">
    <location>
        <begin position="30"/>
        <end position="49"/>
    </location>
</feature>